<name>X1BWV8_9ZZZZ</name>
<protein>
    <recommendedName>
        <fullName evidence="2">Pyruvate/ketoisovalerate oxidoreductase catalytic domain-containing protein</fullName>
    </recommendedName>
</protein>
<evidence type="ECO:0000259" key="2">
    <source>
        <dbReference type="Pfam" id="PF01558"/>
    </source>
</evidence>
<dbReference type="Gene3D" id="3.40.920.10">
    <property type="entry name" value="Pyruvate-ferredoxin oxidoreductase, PFOR, domain III"/>
    <property type="match status" value="1"/>
</dbReference>
<dbReference type="PANTHER" id="PTHR43854">
    <property type="entry name" value="INDOLEPYRUVATE OXIDOREDUCTASE SUBUNIT IORB"/>
    <property type="match status" value="1"/>
</dbReference>
<keyword evidence="1" id="KW-0560">Oxidoreductase</keyword>
<evidence type="ECO:0000313" key="3">
    <source>
        <dbReference type="EMBL" id="GAG76651.1"/>
    </source>
</evidence>
<dbReference type="InterPro" id="IPR019752">
    <property type="entry name" value="Pyrv/ketoisovalerate_OxRed_cat"/>
</dbReference>
<accession>X1BWV8</accession>
<dbReference type="SUPFAM" id="SSF53323">
    <property type="entry name" value="Pyruvate-ferredoxin oxidoreductase, PFOR, domain III"/>
    <property type="match status" value="1"/>
</dbReference>
<feature type="domain" description="Pyruvate/ketoisovalerate oxidoreductase catalytic" evidence="2">
    <location>
        <begin position="11"/>
        <end position="188"/>
    </location>
</feature>
<sequence length="195" mass="21659">MESNFYLIGVGGQGVIRLGQIIADYGLKKGEKVRFFKEVGMAQRGGPVHCEIRIGNIFGSRIPPLSSDIIVVMELSEGLKSLEFVKPGGTVILNRKKIYPIDLMAHPEKYPQDEEISRLFKKAKAKIIWIDAGKIASEAGLLIAENIVLLGALSFISSFDKESVINMLRKHIPRELDKNIATFRAGYERAEGMVE</sequence>
<dbReference type="InterPro" id="IPR002869">
    <property type="entry name" value="Pyrv_flavodox_OxRed_cen"/>
</dbReference>
<dbReference type="GO" id="GO:0016903">
    <property type="term" value="F:oxidoreductase activity, acting on the aldehyde or oxo group of donors"/>
    <property type="evidence" value="ECO:0007669"/>
    <property type="project" value="InterPro"/>
</dbReference>
<evidence type="ECO:0000256" key="1">
    <source>
        <dbReference type="ARBA" id="ARBA00023002"/>
    </source>
</evidence>
<dbReference type="InterPro" id="IPR052198">
    <property type="entry name" value="IorB_Oxidoreductase"/>
</dbReference>
<proteinExistence type="predicted"/>
<dbReference type="AlphaFoldDB" id="X1BWV8"/>
<organism evidence="3">
    <name type="scientific">marine sediment metagenome</name>
    <dbReference type="NCBI Taxonomy" id="412755"/>
    <lineage>
        <taxon>unclassified sequences</taxon>
        <taxon>metagenomes</taxon>
        <taxon>ecological metagenomes</taxon>
    </lineage>
</organism>
<gene>
    <name evidence="3" type="ORF">S01H4_35157</name>
</gene>
<dbReference type="PANTHER" id="PTHR43854:SF1">
    <property type="entry name" value="INDOLEPYRUVATE OXIDOREDUCTASE SUBUNIT IORB"/>
    <property type="match status" value="1"/>
</dbReference>
<dbReference type="Pfam" id="PF01558">
    <property type="entry name" value="POR"/>
    <property type="match status" value="1"/>
</dbReference>
<comment type="caution">
    <text evidence="3">The sequence shown here is derived from an EMBL/GenBank/DDBJ whole genome shotgun (WGS) entry which is preliminary data.</text>
</comment>
<reference evidence="3" key="1">
    <citation type="journal article" date="2014" name="Front. Microbiol.">
        <title>High frequency of phylogenetically diverse reductive dehalogenase-homologous genes in deep subseafloor sedimentary metagenomes.</title>
        <authorList>
            <person name="Kawai M."/>
            <person name="Futagami T."/>
            <person name="Toyoda A."/>
            <person name="Takaki Y."/>
            <person name="Nishi S."/>
            <person name="Hori S."/>
            <person name="Arai W."/>
            <person name="Tsubouchi T."/>
            <person name="Morono Y."/>
            <person name="Uchiyama I."/>
            <person name="Ito T."/>
            <person name="Fujiyama A."/>
            <person name="Inagaki F."/>
            <person name="Takami H."/>
        </authorList>
    </citation>
    <scope>NUCLEOTIDE SEQUENCE</scope>
    <source>
        <strain evidence="3">Expedition CK06-06</strain>
    </source>
</reference>
<dbReference type="EMBL" id="BART01018661">
    <property type="protein sequence ID" value="GAG76651.1"/>
    <property type="molecule type" value="Genomic_DNA"/>
</dbReference>